<dbReference type="InterPro" id="IPR013083">
    <property type="entry name" value="Znf_RING/FYVE/PHD"/>
</dbReference>
<reference evidence="7 8" key="1">
    <citation type="journal article" date="2024" name="BMC Biol.">
        <title>Comparative genomics of Ascetosporea gives new insight into the evolutionary basis for animal parasitism in Rhizaria.</title>
        <authorList>
            <person name="Hiltunen Thoren M."/>
            <person name="Onut-Brannstrom I."/>
            <person name="Alfjorden A."/>
            <person name="Peckova H."/>
            <person name="Swords F."/>
            <person name="Hooper C."/>
            <person name="Holzer A.S."/>
            <person name="Bass D."/>
            <person name="Burki F."/>
        </authorList>
    </citation>
    <scope>NUCLEOTIDE SEQUENCE [LARGE SCALE GENOMIC DNA]</scope>
    <source>
        <strain evidence="7">20-A016</strain>
    </source>
</reference>
<dbReference type="InterPro" id="IPR001841">
    <property type="entry name" value="Znf_RING"/>
</dbReference>
<name>A0ABV2AMS0_9EUKA</name>
<keyword evidence="8" id="KW-1185">Reference proteome</keyword>
<dbReference type="Pfam" id="PF13639">
    <property type="entry name" value="zf-RING_2"/>
    <property type="match status" value="1"/>
</dbReference>
<keyword evidence="5" id="KW-0812">Transmembrane</keyword>
<keyword evidence="2 4" id="KW-0863">Zinc-finger</keyword>
<dbReference type="EMBL" id="JBDODL010000987">
    <property type="protein sequence ID" value="MES1920970.1"/>
    <property type="molecule type" value="Genomic_DNA"/>
</dbReference>
<evidence type="ECO:0000256" key="5">
    <source>
        <dbReference type="SAM" id="Phobius"/>
    </source>
</evidence>
<keyword evidence="5" id="KW-0472">Membrane</keyword>
<evidence type="ECO:0000259" key="6">
    <source>
        <dbReference type="PROSITE" id="PS50089"/>
    </source>
</evidence>
<evidence type="ECO:0000313" key="8">
    <source>
        <dbReference type="Proteomes" id="UP001439008"/>
    </source>
</evidence>
<keyword evidence="5" id="KW-1133">Transmembrane helix</keyword>
<dbReference type="PROSITE" id="PS50089">
    <property type="entry name" value="ZF_RING_2"/>
    <property type="match status" value="1"/>
</dbReference>
<dbReference type="SMART" id="SM00184">
    <property type="entry name" value="RING"/>
    <property type="match status" value="1"/>
</dbReference>
<gene>
    <name evidence="7" type="ORF">MHBO_002572</name>
</gene>
<organism evidence="7 8">
    <name type="scientific">Bonamia ostreae</name>
    <dbReference type="NCBI Taxonomy" id="126728"/>
    <lineage>
        <taxon>Eukaryota</taxon>
        <taxon>Sar</taxon>
        <taxon>Rhizaria</taxon>
        <taxon>Endomyxa</taxon>
        <taxon>Ascetosporea</taxon>
        <taxon>Haplosporida</taxon>
        <taxon>Bonamia</taxon>
    </lineage>
</organism>
<keyword evidence="3" id="KW-0862">Zinc</keyword>
<feature type="domain" description="RING-type" evidence="6">
    <location>
        <begin position="51"/>
        <end position="94"/>
    </location>
</feature>
<dbReference type="PANTHER" id="PTHR45798">
    <property type="entry name" value="RING-H2 FINGER PROTEIN ATL61-RELATED-RELATED"/>
    <property type="match status" value="1"/>
</dbReference>
<evidence type="ECO:0000313" key="7">
    <source>
        <dbReference type="EMBL" id="MES1920970.1"/>
    </source>
</evidence>
<evidence type="ECO:0000256" key="3">
    <source>
        <dbReference type="ARBA" id="ARBA00022833"/>
    </source>
</evidence>
<keyword evidence="1" id="KW-0479">Metal-binding</keyword>
<dbReference type="SUPFAM" id="SSF57850">
    <property type="entry name" value="RING/U-box"/>
    <property type="match status" value="1"/>
</dbReference>
<proteinExistence type="predicted"/>
<feature type="transmembrane region" description="Helical" evidence="5">
    <location>
        <begin position="6"/>
        <end position="28"/>
    </location>
</feature>
<dbReference type="PANTHER" id="PTHR45798:SF97">
    <property type="entry name" value="ALCOHOL-SENSITIVE RING FINGER PROTEIN 1"/>
    <property type="match status" value="1"/>
</dbReference>
<dbReference type="Gene3D" id="3.30.40.10">
    <property type="entry name" value="Zinc/RING finger domain, C3HC4 (zinc finger)"/>
    <property type="match status" value="1"/>
</dbReference>
<dbReference type="InterPro" id="IPR052788">
    <property type="entry name" value="RING-type_E3_ligase_ATL"/>
</dbReference>
<accession>A0ABV2AMS0</accession>
<dbReference type="Proteomes" id="UP001439008">
    <property type="component" value="Unassembled WGS sequence"/>
</dbReference>
<sequence>MEIYRMLYLSIPFVFTMSLIAFVFWQLFKCYNRKKNLKIVPINSLEDEERCPICQDEFKEDEGMTVTKTTCNHHFHSECIKTSLTHNGGCPTCRFDLELDMAPNELNY</sequence>
<protein>
    <recommendedName>
        <fullName evidence="6">RING-type domain-containing protein</fullName>
    </recommendedName>
</protein>
<evidence type="ECO:0000256" key="1">
    <source>
        <dbReference type="ARBA" id="ARBA00022723"/>
    </source>
</evidence>
<evidence type="ECO:0000256" key="2">
    <source>
        <dbReference type="ARBA" id="ARBA00022771"/>
    </source>
</evidence>
<comment type="caution">
    <text evidence="7">The sequence shown here is derived from an EMBL/GenBank/DDBJ whole genome shotgun (WGS) entry which is preliminary data.</text>
</comment>
<evidence type="ECO:0000256" key="4">
    <source>
        <dbReference type="PROSITE-ProRule" id="PRU00175"/>
    </source>
</evidence>